<keyword evidence="8" id="KW-0732">Signal</keyword>
<evidence type="ECO:0000313" key="20">
    <source>
        <dbReference type="EMBL" id="CAF9927182.1"/>
    </source>
</evidence>
<evidence type="ECO:0000256" key="10">
    <source>
        <dbReference type="ARBA" id="ARBA00022801"/>
    </source>
</evidence>
<evidence type="ECO:0000256" key="11">
    <source>
        <dbReference type="ARBA" id="ARBA00023157"/>
    </source>
</evidence>
<evidence type="ECO:0000256" key="6">
    <source>
        <dbReference type="ARBA" id="ARBA00022554"/>
    </source>
</evidence>
<evidence type="ECO:0000256" key="15">
    <source>
        <dbReference type="ARBA" id="ARBA00071169"/>
    </source>
</evidence>
<dbReference type="InterPro" id="IPR018188">
    <property type="entry name" value="RNase_T2_His_AS_1"/>
</dbReference>
<dbReference type="PANTHER" id="PTHR11240:SF79">
    <property type="entry name" value="RIBONUCLEASE T2"/>
    <property type="match status" value="1"/>
</dbReference>
<dbReference type="PANTHER" id="PTHR11240">
    <property type="entry name" value="RIBONUCLEASE T2"/>
    <property type="match status" value="1"/>
</dbReference>
<keyword evidence="7" id="KW-0540">Nuclease</keyword>
<comment type="subcellular location">
    <subcellularLocation>
        <location evidence="2">Cytoplasm</location>
    </subcellularLocation>
    <subcellularLocation>
        <location evidence="1">Vacuole lumen</location>
    </subcellularLocation>
</comment>
<dbReference type="InterPro" id="IPR033130">
    <property type="entry name" value="RNase_T2_His_AS_2"/>
</dbReference>
<evidence type="ECO:0000256" key="9">
    <source>
        <dbReference type="ARBA" id="ARBA00022759"/>
    </source>
</evidence>
<dbReference type="AlphaFoldDB" id="A0A8H3FQH0"/>
<dbReference type="CDD" id="cd01061">
    <property type="entry name" value="RNase_T2_euk"/>
    <property type="match status" value="1"/>
</dbReference>
<dbReference type="GO" id="GO:0003723">
    <property type="term" value="F:RNA binding"/>
    <property type="evidence" value="ECO:0007669"/>
    <property type="project" value="InterPro"/>
</dbReference>
<dbReference type="GO" id="GO:0005775">
    <property type="term" value="C:vacuolar lumen"/>
    <property type="evidence" value="ECO:0007669"/>
    <property type="project" value="UniProtKB-SubCell"/>
</dbReference>
<gene>
    <name evidence="20" type="primary">RNY1_2</name>
    <name evidence="20" type="ORF">IMSHALPRED_007146</name>
</gene>
<dbReference type="PROSITE" id="PS00530">
    <property type="entry name" value="RNASE_T2_1"/>
    <property type="match status" value="1"/>
</dbReference>
<dbReference type="InterPro" id="IPR036430">
    <property type="entry name" value="RNase_T2-like_sf"/>
</dbReference>
<evidence type="ECO:0000256" key="7">
    <source>
        <dbReference type="ARBA" id="ARBA00022722"/>
    </source>
</evidence>
<evidence type="ECO:0000259" key="19">
    <source>
        <dbReference type="Pfam" id="PF25488"/>
    </source>
</evidence>
<evidence type="ECO:0000256" key="3">
    <source>
        <dbReference type="ARBA" id="ARBA00007469"/>
    </source>
</evidence>
<dbReference type="InterPro" id="IPR057328">
    <property type="entry name" value="RNaseT2L_C"/>
</dbReference>
<keyword evidence="13" id="KW-0456">Lyase</keyword>
<feature type="active site" evidence="16">
    <location>
        <position position="182"/>
    </location>
</feature>
<keyword evidence="10" id="KW-0378">Hydrolase</keyword>
<dbReference type="GO" id="GO:0033897">
    <property type="term" value="F:ribonuclease T2 activity"/>
    <property type="evidence" value="ECO:0007669"/>
    <property type="project" value="UniProtKB-EC"/>
</dbReference>
<evidence type="ECO:0000256" key="14">
    <source>
        <dbReference type="ARBA" id="ARBA00025494"/>
    </source>
</evidence>
<dbReference type="GO" id="GO:0006401">
    <property type="term" value="P:RNA catabolic process"/>
    <property type="evidence" value="ECO:0007669"/>
    <property type="project" value="TreeGrafter"/>
</dbReference>
<dbReference type="InterPro" id="IPR033697">
    <property type="entry name" value="Ribonuclease_T2_eukaryotic"/>
</dbReference>
<keyword evidence="6" id="KW-0926">Vacuole</keyword>
<keyword evidence="5" id="KW-0963">Cytoplasm</keyword>
<evidence type="ECO:0000256" key="12">
    <source>
        <dbReference type="ARBA" id="ARBA00023180"/>
    </source>
</evidence>
<reference evidence="20" key="1">
    <citation type="submission" date="2021-03" db="EMBL/GenBank/DDBJ databases">
        <authorList>
            <person name="Tagirdzhanova G."/>
        </authorList>
    </citation>
    <scope>NUCLEOTIDE SEQUENCE</scope>
</reference>
<evidence type="ECO:0000313" key="21">
    <source>
        <dbReference type="Proteomes" id="UP000664534"/>
    </source>
</evidence>
<dbReference type="Pfam" id="PF25488">
    <property type="entry name" value="RNaseT2L_C"/>
    <property type="match status" value="1"/>
</dbReference>
<keyword evidence="9" id="KW-0255">Endonuclease</keyword>
<evidence type="ECO:0000256" key="1">
    <source>
        <dbReference type="ARBA" id="ARBA00004410"/>
    </source>
</evidence>
<evidence type="ECO:0000256" key="17">
    <source>
        <dbReference type="RuleBase" id="RU004328"/>
    </source>
</evidence>
<dbReference type="Proteomes" id="UP000664534">
    <property type="component" value="Unassembled WGS sequence"/>
</dbReference>
<comment type="caution">
    <text evidence="20">The sequence shown here is derived from an EMBL/GenBank/DDBJ whole genome shotgun (WGS) entry which is preliminary data.</text>
</comment>
<evidence type="ECO:0000256" key="16">
    <source>
        <dbReference type="PIRSR" id="PIRSR633697-1"/>
    </source>
</evidence>
<accession>A0A8H3FQH0</accession>
<protein>
    <recommendedName>
        <fullName evidence="15">Ribonuclease T2-like</fullName>
        <ecNumber evidence="4">4.6.1.19</ecNumber>
    </recommendedName>
</protein>
<dbReference type="PROSITE" id="PS00531">
    <property type="entry name" value="RNASE_T2_2"/>
    <property type="match status" value="1"/>
</dbReference>
<dbReference type="OrthoDB" id="435754at2759"/>
<evidence type="ECO:0000256" key="13">
    <source>
        <dbReference type="ARBA" id="ARBA00023239"/>
    </source>
</evidence>
<dbReference type="SUPFAM" id="SSF55895">
    <property type="entry name" value="Ribonuclease Rh-like"/>
    <property type="match status" value="1"/>
</dbReference>
<evidence type="ECO:0000256" key="2">
    <source>
        <dbReference type="ARBA" id="ARBA00004496"/>
    </source>
</evidence>
<dbReference type="EC" id="4.6.1.19" evidence="4"/>
<dbReference type="FunFam" id="3.90.730.10:FF:000004">
    <property type="entry name" value="Ribonuclease T2-like"/>
    <property type="match status" value="1"/>
</dbReference>
<evidence type="ECO:0000256" key="4">
    <source>
        <dbReference type="ARBA" id="ARBA00012571"/>
    </source>
</evidence>
<name>A0A8H3FQH0_9LECA</name>
<dbReference type="Gene3D" id="3.90.730.10">
    <property type="entry name" value="Ribonuclease T2-like"/>
    <property type="match status" value="1"/>
</dbReference>
<evidence type="ECO:0000256" key="8">
    <source>
        <dbReference type="ARBA" id="ARBA00022729"/>
    </source>
</evidence>
<dbReference type="Pfam" id="PF00445">
    <property type="entry name" value="Ribonuclease_T2"/>
    <property type="match status" value="1"/>
</dbReference>
<dbReference type="EMBL" id="CAJPDT010000045">
    <property type="protein sequence ID" value="CAF9927182.1"/>
    <property type="molecule type" value="Genomic_DNA"/>
</dbReference>
<feature type="active site" evidence="16">
    <location>
        <position position="178"/>
    </location>
</feature>
<keyword evidence="12" id="KW-0325">Glycoprotein</keyword>
<feature type="domain" description="RNase T2-like C-terminal" evidence="19">
    <location>
        <begin position="334"/>
        <end position="449"/>
    </location>
</feature>
<dbReference type="GO" id="GO:0016787">
    <property type="term" value="F:hydrolase activity"/>
    <property type="evidence" value="ECO:0007669"/>
    <property type="project" value="UniProtKB-KW"/>
</dbReference>
<comment type="function">
    <text evidence="14">Rnase which modulates cell survival under stress conditions. Released from the vacuole to the cytoplasm during stress to promote tRNA and rRNA cleavage and to activate separately a downstream pathway that promotes cell death. Involved in cell size, vacuolar morphology and growth at high temperatures and high salt concentration.</text>
</comment>
<sequence>MAVQGVLRDAAALKNLSSPSYFPLPQLDQLSLSSIMSSFMPSVKALSKAALTYCQLALLSTSTTVSGGSPETCSNPQTSCQNTTVVANTCCFNAPGGQLLQTQFWDADPSTGPVDSWTIHGLWPDHCDGTYDSNCDPSRAYTNITAILTAAGQTSLLTYMDTYWVSDSGTNEAFWEHEWEKHGTCISTLEPDCYTDYTPQEEVVDFFNKVVTLFKTLPSYTWLSNAGILPSTTTTYTSAEILAALQTPRGVTAVIQCENTNELDEIWYFYDVKGSVQTGTFIPTNPDGATSDCPATGVQYLPKSGSGTTPTTSTTITTSTTTSPGTSPTDTPGTPFSGKGYLQVTSGGASNGCIISAGTWYIGGTCATFTATASGSGFTLQSSKGLCAVQKADLVCASSVSTATVFTSSAGELAYAGSPAFYASSVPSGTVQATVSTATLAQSLVITWQSS</sequence>
<comment type="similarity">
    <text evidence="3 17">Belongs to the RNase T2 family.</text>
</comment>
<proteinExistence type="inferred from homology"/>
<feature type="compositionally biased region" description="Low complexity" evidence="18">
    <location>
        <begin position="304"/>
        <end position="338"/>
    </location>
</feature>
<keyword evidence="21" id="KW-1185">Reference proteome</keyword>
<organism evidence="20 21">
    <name type="scientific">Imshaugia aleurites</name>
    <dbReference type="NCBI Taxonomy" id="172621"/>
    <lineage>
        <taxon>Eukaryota</taxon>
        <taxon>Fungi</taxon>
        <taxon>Dikarya</taxon>
        <taxon>Ascomycota</taxon>
        <taxon>Pezizomycotina</taxon>
        <taxon>Lecanoromycetes</taxon>
        <taxon>OSLEUM clade</taxon>
        <taxon>Lecanoromycetidae</taxon>
        <taxon>Lecanorales</taxon>
        <taxon>Lecanorineae</taxon>
        <taxon>Parmeliaceae</taxon>
        <taxon>Imshaugia</taxon>
    </lineage>
</organism>
<feature type="active site" evidence="16">
    <location>
        <position position="120"/>
    </location>
</feature>
<keyword evidence="11" id="KW-1015">Disulfide bond</keyword>
<dbReference type="GO" id="GO:0005576">
    <property type="term" value="C:extracellular region"/>
    <property type="evidence" value="ECO:0007669"/>
    <property type="project" value="TreeGrafter"/>
</dbReference>
<evidence type="ECO:0000256" key="18">
    <source>
        <dbReference type="SAM" id="MobiDB-lite"/>
    </source>
</evidence>
<feature type="region of interest" description="Disordered" evidence="18">
    <location>
        <begin position="301"/>
        <end position="338"/>
    </location>
</feature>
<evidence type="ECO:0000256" key="5">
    <source>
        <dbReference type="ARBA" id="ARBA00022490"/>
    </source>
</evidence>
<dbReference type="InterPro" id="IPR001568">
    <property type="entry name" value="RNase_T2-like"/>
</dbReference>